<organism evidence="11 12">
    <name type="scientific">Acinetobacter chinensis</name>
    <dbReference type="NCBI Taxonomy" id="2004650"/>
    <lineage>
        <taxon>Bacteria</taxon>
        <taxon>Pseudomonadati</taxon>
        <taxon>Pseudomonadota</taxon>
        <taxon>Gammaproteobacteria</taxon>
        <taxon>Moraxellales</taxon>
        <taxon>Moraxellaceae</taxon>
        <taxon>Acinetobacter</taxon>
    </lineage>
</organism>
<evidence type="ECO:0000259" key="10">
    <source>
        <dbReference type="Pfam" id="PF19040"/>
    </source>
</evidence>
<dbReference type="KEGG" id="achi:CDG60_17255"/>
<feature type="domain" description="Acyltransferase 3" evidence="9">
    <location>
        <begin position="9"/>
        <end position="318"/>
    </location>
</feature>
<dbReference type="Gene3D" id="3.40.50.1110">
    <property type="entry name" value="SGNH hydrolase"/>
    <property type="match status" value="1"/>
</dbReference>
<feature type="transmembrane region" description="Helical" evidence="8">
    <location>
        <begin position="136"/>
        <end position="156"/>
    </location>
</feature>
<feature type="transmembrane region" description="Helical" evidence="8">
    <location>
        <begin position="267"/>
        <end position="290"/>
    </location>
</feature>
<dbReference type="GO" id="GO:0009103">
    <property type="term" value="P:lipopolysaccharide biosynthetic process"/>
    <property type="evidence" value="ECO:0007669"/>
    <property type="project" value="TreeGrafter"/>
</dbReference>
<keyword evidence="4 8" id="KW-0812">Transmembrane</keyword>
<evidence type="ECO:0000256" key="3">
    <source>
        <dbReference type="ARBA" id="ARBA00022679"/>
    </source>
</evidence>
<dbReference type="InterPro" id="IPR002656">
    <property type="entry name" value="Acyl_transf_3_dom"/>
</dbReference>
<name>A0A3B7M6W3_9GAMM</name>
<evidence type="ECO:0000313" key="11">
    <source>
        <dbReference type="EMBL" id="AXY58149.1"/>
    </source>
</evidence>
<feature type="transmembrane region" description="Helical" evidence="8">
    <location>
        <begin position="302"/>
        <end position="321"/>
    </location>
</feature>
<dbReference type="GO" id="GO:0016788">
    <property type="term" value="F:hydrolase activity, acting on ester bonds"/>
    <property type="evidence" value="ECO:0007669"/>
    <property type="project" value="UniProtKB-ARBA"/>
</dbReference>
<dbReference type="Pfam" id="PF01757">
    <property type="entry name" value="Acyl_transf_3"/>
    <property type="match status" value="1"/>
</dbReference>
<keyword evidence="3 11" id="KW-0808">Transferase</keyword>
<protein>
    <submittedName>
        <fullName evidence="11">Acyltransferase</fullName>
    </submittedName>
</protein>
<dbReference type="SUPFAM" id="SSF52266">
    <property type="entry name" value="SGNH hydrolase"/>
    <property type="match status" value="1"/>
</dbReference>
<comment type="subcellular location">
    <subcellularLocation>
        <location evidence="1">Cell membrane</location>
        <topology evidence="1">Multi-pass membrane protein</topology>
    </subcellularLocation>
</comment>
<proteinExistence type="predicted"/>
<evidence type="ECO:0000256" key="8">
    <source>
        <dbReference type="SAM" id="Phobius"/>
    </source>
</evidence>
<evidence type="ECO:0000256" key="1">
    <source>
        <dbReference type="ARBA" id="ARBA00004651"/>
    </source>
</evidence>
<evidence type="ECO:0000259" key="9">
    <source>
        <dbReference type="Pfam" id="PF01757"/>
    </source>
</evidence>
<keyword evidence="7 11" id="KW-0012">Acyltransferase</keyword>
<dbReference type="InterPro" id="IPR050879">
    <property type="entry name" value="Acyltransferase_3"/>
</dbReference>
<dbReference type="InterPro" id="IPR043968">
    <property type="entry name" value="SGNH"/>
</dbReference>
<dbReference type="GO" id="GO:0016747">
    <property type="term" value="F:acyltransferase activity, transferring groups other than amino-acyl groups"/>
    <property type="evidence" value="ECO:0007669"/>
    <property type="project" value="InterPro"/>
</dbReference>
<evidence type="ECO:0000256" key="4">
    <source>
        <dbReference type="ARBA" id="ARBA00022692"/>
    </source>
</evidence>
<feature type="transmembrane region" description="Helical" evidence="8">
    <location>
        <begin position="333"/>
        <end position="351"/>
    </location>
</feature>
<feature type="domain" description="SGNH" evidence="10">
    <location>
        <begin position="382"/>
        <end position="584"/>
    </location>
</feature>
<feature type="transmembrane region" description="Helical" evidence="8">
    <location>
        <begin position="34"/>
        <end position="54"/>
    </location>
</feature>
<evidence type="ECO:0000256" key="7">
    <source>
        <dbReference type="ARBA" id="ARBA00023315"/>
    </source>
</evidence>
<evidence type="ECO:0000313" key="12">
    <source>
        <dbReference type="Proteomes" id="UP000263753"/>
    </source>
</evidence>
<evidence type="ECO:0000256" key="5">
    <source>
        <dbReference type="ARBA" id="ARBA00022989"/>
    </source>
</evidence>
<dbReference type="Pfam" id="PF19040">
    <property type="entry name" value="SGNH"/>
    <property type="match status" value="1"/>
</dbReference>
<reference evidence="12" key="1">
    <citation type="submission" date="2018-09" db="EMBL/GenBank/DDBJ databases">
        <title>The complete genome of Acinetobacter sp. strain WCHAc010005.</title>
        <authorList>
            <person name="Hu Y."/>
            <person name="Long H."/>
            <person name="Feng Y."/>
            <person name="Zong Z."/>
        </authorList>
    </citation>
    <scope>NUCLEOTIDE SEQUENCE [LARGE SCALE GENOMIC DNA]</scope>
    <source>
        <strain evidence="12">WCHAc010005</strain>
    </source>
</reference>
<evidence type="ECO:0000256" key="2">
    <source>
        <dbReference type="ARBA" id="ARBA00022475"/>
    </source>
</evidence>
<dbReference type="EMBL" id="CP032134">
    <property type="protein sequence ID" value="AXY58149.1"/>
    <property type="molecule type" value="Genomic_DNA"/>
</dbReference>
<feature type="transmembrane region" description="Helical" evidence="8">
    <location>
        <begin position="237"/>
        <end position="255"/>
    </location>
</feature>
<feature type="transmembrane region" description="Helical" evidence="8">
    <location>
        <begin position="212"/>
        <end position="231"/>
    </location>
</feature>
<keyword evidence="5 8" id="KW-1133">Transmembrane helix</keyword>
<accession>A0A3B7M6W3</accession>
<dbReference type="PANTHER" id="PTHR23028">
    <property type="entry name" value="ACETYLTRANSFERASE"/>
    <property type="match status" value="1"/>
</dbReference>
<gene>
    <name evidence="11" type="ORF">CDG60_17255</name>
</gene>
<dbReference type="AlphaFoldDB" id="A0A3B7M6W3"/>
<dbReference type="GO" id="GO:0005886">
    <property type="term" value="C:plasma membrane"/>
    <property type="evidence" value="ECO:0007669"/>
    <property type="project" value="UniProtKB-SubCell"/>
</dbReference>
<sequence length="599" mass="69428">MSSLPLRLDIQGLRALAVLAVIVFHINKEWLPSGFIGVDIFFVISGYIISTIILNRKSDFSILDFYNKRILRIVPPYIFLLSITCLVSTILFTNNDLIDFYQSIKTALLFYSNYYFSDFGNYFSPSSDELPLLHTWSLSVEMQFYFILPFLLLAFSEKINKKIIIFTIILITIWCELYNKNHSDIYFSLTARIPEFLIGTFAAIIYRKNYNLRYLSHFGIFLLIPCLFLIPESKFPGFLSILPCLATALILLQKQENIINQYFSKKIIVYIGTISYSLYLWHWPILAFFRYYSEQKNLDLKYIILSVILTAILSILSYHLIEKSISKNKKSRVYSFILFNFIFILLLLTYGKDINKKITPDNPLSLSRYADAKMICHSQILPSCLVMTSPKEKNVLVIGDSHAGQLNLYFKHLSKSTDYNFNVISSSSCLPIEKFNINNLPEWAVEPCKRQIKIIQKELPKYDTVIISALWSKHLEDKDFSSVLSDFINKTKNTHNILIMAQIPTFSRNVKRVQHFKSLGLNPEIHVEEYQSTANQEIQALSKKSNITFLDFSKNHMFAAAPFYKDIPIYFDSNHLNESGVELYVQNTGKELISTLNKF</sequence>
<feature type="transmembrane region" description="Helical" evidence="8">
    <location>
        <begin position="74"/>
        <end position="93"/>
    </location>
</feature>
<dbReference type="PANTHER" id="PTHR23028:SF53">
    <property type="entry name" value="ACYL_TRANSF_3 DOMAIN-CONTAINING PROTEIN"/>
    <property type="match status" value="1"/>
</dbReference>
<dbReference type="InterPro" id="IPR036514">
    <property type="entry name" value="SGNH_hydro_sf"/>
</dbReference>
<evidence type="ECO:0000256" key="6">
    <source>
        <dbReference type="ARBA" id="ARBA00023136"/>
    </source>
</evidence>
<dbReference type="Proteomes" id="UP000263753">
    <property type="component" value="Chromosome"/>
</dbReference>
<dbReference type="RefSeq" id="WP_087512041.1">
    <property type="nucleotide sequence ID" value="NZ_CP032134.1"/>
</dbReference>
<keyword evidence="2" id="KW-1003">Cell membrane</keyword>
<keyword evidence="6 8" id="KW-0472">Membrane</keyword>